<organism evidence="2 3">
    <name type="scientific">Aspergillus avenaceus</name>
    <dbReference type="NCBI Taxonomy" id="36643"/>
    <lineage>
        <taxon>Eukaryota</taxon>
        <taxon>Fungi</taxon>
        <taxon>Dikarya</taxon>
        <taxon>Ascomycota</taxon>
        <taxon>Pezizomycotina</taxon>
        <taxon>Eurotiomycetes</taxon>
        <taxon>Eurotiomycetidae</taxon>
        <taxon>Eurotiales</taxon>
        <taxon>Aspergillaceae</taxon>
        <taxon>Aspergillus</taxon>
        <taxon>Aspergillus subgen. Circumdati</taxon>
    </lineage>
</organism>
<evidence type="ECO:0000313" key="3">
    <source>
        <dbReference type="Proteomes" id="UP000325780"/>
    </source>
</evidence>
<dbReference type="InterPro" id="IPR056867">
    <property type="entry name" value="LRR_15"/>
</dbReference>
<dbReference type="Pfam" id="PF24969">
    <property type="entry name" value="LRR_15"/>
    <property type="match status" value="1"/>
</dbReference>
<accession>A0A5N6U796</accession>
<protein>
    <recommendedName>
        <fullName evidence="1">Leucine-rich repeat domain-containing protein</fullName>
    </recommendedName>
</protein>
<feature type="domain" description="Leucine-rich repeat" evidence="1">
    <location>
        <begin position="131"/>
        <end position="399"/>
    </location>
</feature>
<dbReference type="EMBL" id="ML742030">
    <property type="protein sequence ID" value="KAE8154279.1"/>
    <property type="molecule type" value="Genomic_DNA"/>
</dbReference>
<gene>
    <name evidence="2" type="ORF">BDV25DRAFT_135969</name>
</gene>
<dbReference type="AlphaFoldDB" id="A0A5N6U796"/>
<reference evidence="2 3" key="1">
    <citation type="submission" date="2019-04" db="EMBL/GenBank/DDBJ databases">
        <title>Friends and foes A comparative genomics study of 23 Aspergillus species from section Flavi.</title>
        <authorList>
            <consortium name="DOE Joint Genome Institute"/>
            <person name="Kjaerbolling I."/>
            <person name="Vesth T."/>
            <person name="Frisvad J.C."/>
            <person name="Nybo J.L."/>
            <person name="Theobald S."/>
            <person name="Kildgaard S."/>
            <person name="Isbrandt T."/>
            <person name="Kuo A."/>
            <person name="Sato A."/>
            <person name="Lyhne E.K."/>
            <person name="Kogle M.E."/>
            <person name="Wiebenga A."/>
            <person name="Kun R.S."/>
            <person name="Lubbers R.J."/>
            <person name="Makela M.R."/>
            <person name="Barry K."/>
            <person name="Chovatia M."/>
            <person name="Clum A."/>
            <person name="Daum C."/>
            <person name="Haridas S."/>
            <person name="He G."/>
            <person name="LaButti K."/>
            <person name="Lipzen A."/>
            <person name="Mondo S."/>
            <person name="Riley R."/>
            <person name="Salamov A."/>
            <person name="Simmons B.A."/>
            <person name="Magnuson J.K."/>
            <person name="Henrissat B."/>
            <person name="Mortensen U.H."/>
            <person name="Larsen T.O."/>
            <person name="Devries R.P."/>
            <person name="Grigoriev I.V."/>
            <person name="Machida M."/>
            <person name="Baker S.E."/>
            <person name="Andersen M.R."/>
        </authorList>
    </citation>
    <scope>NUCLEOTIDE SEQUENCE [LARGE SCALE GENOMIC DNA]</scope>
    <source>
        <strain evidence="2 3">IBT 18842</strain>
    </source>
</reference>
<sequence length="437" mass="50233">MPSLIEQLEPENTIFLVKYIDNKNDLCTLCRCSTGLRDIFEPVLYSKIEIPLFHFNLHIPLVQKICRSRPVANYVQHLTLGWHHSCPNHGDSWDKTDDETVWPVYQHRVRGVDNIIDSDLTEKMLKKICETEGERSRWQMHLRAGCDEAWMALLLSRVSNIQTLTLHTNQARLLQRILVKAGQRQRPFNTRVPFESLHTVRLDGSYQSSAIDSDLLLPFFYFPAVSVVKASSILECPLIKQTPYNDFAGRTNPACRVSEIEIMDGFGCDEGLYKLISVCQKLSKFTFRAGALRDYYLKDMFIAKAFRHSLLLARDTLTSLHLSFAPSYKSSREMHRGSISNIVRDDLPFGSFRQFHVLERLYIRHRNLVNFGTGDYNGHLPLVQMLPRSLRWLTINDIEPGALKGLLFILVDLNFTIISIEEDADTGELSLGLEIHH</sequence>
<dbReference type="Proteomes" id="UP000325780">
    <property type="component" value="Unassembled WGS sequence"/>
</dbReference>
<evidence type="ECO:0000259" key="1">
    <source>
        <dbReference type="Pfam" id="PF24969"/>
    </source>
</evidence>
<keyword evidence="3" id="KW-1185">Reference proteome</keyword>
<proteinExistence type="predicted"/>
<dbReference type="OrthoDB" id="2520703at2759"/>
<evidence type="ECO:0000313" key="2">
    <source>
        <dbReference type="EMBL" id="KAE8154279.1"/>
    </source>
</evidence>
<name>A0A5N6U796_ASPAV</name>